<organism evidence="2 3">
    <name type="scientific">Bacillus suaedaesalsae</name>
    <dbReference type="NCBI Taxonomy" id="2810349"/>
    <lineage>
        <taxon>Bacteria</taxon>
        <taxon>Bacillati</taxon>
        <taxon>Bacillota</taxon>
        <taxon>Bacilli</taxon>
        <taxon>Bacillales</taxon>
        <taxon>Bacillaceae</taxon>
        <taxon>Bacillus</taxon>
    </lineage>
</organism>
<sequence>MTESPLVKICQSIINWSKILLPYKKLRYYPPSFILRNPVVEGVEFCFKNGHQAAVIVFNQTDHHSVNTKQYRNGLKECFKQSILEVFTDENIISLHNHSSDGHALIIKVHQKKKESFFEIEAFINNILASVMDKLENKYQGAHFSFETGYMFIEESKSLTTEAIERAYHQANAMAEKRIHSKYNDLLFEMTRIINNKDLQLLAQPIIDVSTKQIKAWEILTRGPKGTTMESPLQLFSIARQTNLLFELEVIVLEKAFQQIIKTGTSHLIFINFTPITLGSKEFINATTELLTKYTEIDPYKIIIEITERDSIEGYKYFTDNIKALRMMGFRIAVDDTGAGYASLHTISEVLPDIIKIDRSVIQDIDTNSVKESMLKGLLLIAKETGSIVVAEGIEKEGEATVLSRNNVDLAQGYFYAKPDILPSVSRTVS</sequence>
<dbReference type="InterPro" id="IPR050706">
    <property type="entry name" value="Cyclic-di-GMP_PDE-like"/>
</dbReference>
<dbReference type="SMART" id="SM00052">
    <property type="entry name" value="EAL"/>
    <property type="match status" value="1"/>
</dbReference>
<protein>
    <submittedName>
        <fullName evidence="2">EAL domain-containing protein</fullName>
    </submittedName>
</protein>
<dbReference type="Pfam" id="PF00563">
    <property type="entry name" value="EAL"/>
    <property type="match status" value="1"/>
</dbReference>
<dbReference type="PANTHER" id="PTHR33121:SF76">
    <property type="entry name" value="SIGNALING PROTEIN"/>
    <property type="match status" value="1"/>
</dbReference>
<dbReference type="EMBL" id="JAFELM010000034">
    <property type="protein sequence ID" value="MBM6618683.1"/>
    <property type="molecule type" value="Genomic_DNA"/>
</dbReference>
<dbReference type="Gene3D" id="3.20.20.450">
    <property type="entry name" value="EAL domain"/>
    <property type="match status" value="1"/>
</dbReference>
<evidence type="ECO:0000313" key="2">
    <source>
        <dbReference type="EMBL" id="MBM6618683.1"/>
    </source>
</evidence>
<keyword evidence="3" id="KW-1185">Reference proteome</keyword>
<evidence type="ECO:0000259" key="1">
    <source>
        <dbReference type="PROSITE" id="PS50883"/>
    </source>
</evidence>
<name>A0ABS2DJN0_9BACI</name>
<dbReference type="InterPro" id="IPR035919">
    <property type="entry name" value="EAL_sf"/>
</dbReference>
<reference evidence="2 3" key="1">
    <citation type="submission" date="2021-02" db="EMBL/GenBank/DDBJ databases">
        <title>Bacillus sp. RD4P76, an endophyte from a halophyte.</title>
        <authorList>
            <person name="Sun J.-Q."/>
        </authorList>
    </citation>
    <scope>NUCLEOTIDE SEQUENCE [LARGE SCALE GENOMIC DNA]</scope>
    <source>
        <strain evidence="2 3">RD4P76</strain>
    </source>
</reference>
<dbReference type="CDD" id="cd01948">
    <property type="entry name" value="EAL"/>
    <property type="match status" value="1"/>
</dbReference>
<dbReference type="InterPro" id="IPR001633">
    <property type="entry name" value="EAL_dom"/>
</dbReference>
<feature type="domain" description="EAL" evidence="1">
    <location>
        <begin position="183"/>
        <end position="430"/>
    </location>
</feature>
<dbReference type="Proteomes" id="UP001518925">
    <property type="component" value="Unassembled WGS sequence"/>
</dbReference>
<comment type="caution">
    <text evidence="2">The sequence shown here is derived from an EMBL/GenBank/DDBJ whole genome shotgun (WGS) entry which is preliminary data.</text>
</comment>
<accession>A0ABS2DJN0</accession>
<dbReference type="PANTHER" id="PTHR33121">
    <property type="entry name" value="CYCLIC DI-GMP PHOSPHODIESTERASE PDEF"/>
    <property type="match status" value="1"/>
</dbReference>
<evidence type="ECO:0000313" key="3">
    <source>
        <dbReference type="Proteomes" id="UP001518925"/>
    </source>
</evidence>
<dbReference type="RefSeq" id="WP_204204034.1">
    <property type="nucleotide sequence ID" value="NZ_JAFELM010000034.1"/>
</dbReference>
<proteinExistence type="predicted"/>
<dbReference type="PROSITE" id="PS50883">
    <property type="entry name" value="EAL"/>
    <property type="match status" value="1"/>
</dbReference>
<gene>
    <name evidence="2" type="ORF">JR050_13515</name>
</gene>
<dbReference type="SUPFAM" id="SSF141868">
    <property type="entry name" value="EAL domain-like"/>
    <property type="match status" value="1"/>
</dbReference>